<dbReference type="PRINTS" id="PR00368">
    <property type="entry name" value="FADPNR"/>
</dbReference>
<dbReference type="EMBL" id="JAPDDP010000057">
    <property type="protein sequence ID" value="MDA0183635.1"/>
    <property type="molecule type" value="Genomic_DNA"/>
</dbReference>
<dbReference type="SUPFAM" id="SSF55424">
    <property type="entry name" value="FAD/NAD-linked reductases, dimerisation (C-terminal) domain"/>
    <property type="match status" value="1"/>
</dbReference>
<dbReference type="RefSeq" id="WP_270028034.1">
    <property type="nucleotide sequence ID" value="NZ_JAPDDP010000057.1"/>
</dbReference>
<dbReference type="InterPro" id="IPR023753">
    <property type="entry name" value="FAD/NAD-binding_dom"/>
</dbReference>
<dbReference type="PANTHER" id="PTHR43557:SF2">
    <property type="entry name" value="RIESKE DOMAIN-CONTAINING PROTEIN-RELATED"/>
    <property type="match status" value="1"/>
</dbReference>
<evidence type="ECO:0000256" key="3">
    <source>
        <dbReference type="ARBA" id="ARBA00022827"/>
    </source>
</evidence>
<evidence type="ECO:0000313" key="7">
    <source>
        <dbReference type="Proteomes" id="UP001147653"/>
    </source>
</evidence>
<accession>A0A9X3SDG2</accession>
<keyword evidence="3" id="KW-0274">FAD</keyword>
<proteinExistence type="predicted"/>
<dbReference type="Gene3D" id="3.50.50.60">
    <property type="entry name" value="FAD/NAD(P)-binding domain"/>
    <property type="match status" value="2"/>
</dbReference>
<evidence type="ECO:0000313" key="6">
    <source>
        <dbReference type="EMBL" id="MDA0183635.1"/>
    </source>
</evidence>
<evidence type="ECO:0000259" key="5">
    <source>
        <dbReference type="Pfam" id="PF07992"/>
    </source>
</evidence>
<dbReference type="InterPro" id="IPR016156">
    <property type="entry name" value="FAD/NAD-linked_Rdtase_dimer_sf"/>
</dbReference>
<reference evidence="6" key="1">
    <citation type="submission" date="2022-10" db="EMBL/GenBank/DDBJ databases">
        <title>The WGS of Solirubrobacter phytolaccae KCTC 29190.</title>
        <authorList>
            <person name="Jiang Z."/>
        </authorList>
    </citation>
    <scope>NUCLEOTIDE SEQUENCE</scope>
    <source>
        <strain evidence="6">KCTC 29190</strain>
    </source>
</reference>
<keyword evidence="2" id="KW-0285">Flavoprotein</keyword>
<dbReference type="PANTHER" id="PTHR43557">
    <property type="entry name" value="APOPTOSIS-INDUCING FACTOR 1"/>
    <property type="match status" value="1"/>
</dbReference>
<evidence type="ECO:0000256" key="2">
    <source>
        <dbReference type="ARBA" id="ARBA00022630"/>
    </source>
</evidence>
<comment type="cofactor">
    <cofactor evidence="1">
        <name>FAD</name>
        <dbReference type="ChEBI" id="CHEBI:57692"/>
    </cofactor>
</comment>
<keyword evidence="7" id="KW-1185">Reference proteome</keyword>
<evidence type="ECO:0000256" key="1">
    <source>
        <dbReference type="ARBA" id="ARBA00001974"/>
    </source>
</evidence>
<dbReference type="InterPro" id="IPR050446">
    <property type="entry name" value="FAD-oxidoreductase/Apoptosis"/>
</dbReference>
<feature type="domain" description="FAD/NAD(P)-binding" evidence="5">
    <location>
        <begin position="2"/>
        <end position="284"/>
    </location>
</feature>
<dbReference type="InterPro" id="IPR036188">
    <property type="entry name" value="FAD/NAD-bd_sf"/>
</dbReference>
<sequence length="374" mass="39760">MRLVIVGGGPAALAAARGYRDAKGEGDVTLLTPELVLPYQRPPLSKAFLRGELPDSELPIEDAAWYENHGVDVRLGGEVATLDPTTRTLTLGSGETLRYDACVLATGAEPNVLPVPGATEDWVLLLRSLATARVLQLRAESAKTALVVGSGFIGCEVAASLAMRGVDVTLASDEEVPQAERLGPEAGRRIQGWLEDLGVTLQLGKEVEELTEDAADLILMAAGVTPRAGLAEQAGLTLQDGRIVVDQHMRTSANDVYAAGDVALPYNAKAQRHLAVEHWGEALNMGEVAGRAIAGDTSAQWDVAPGFWSTIGEHTLKYVAWGDGFDEARVIDHGGGAWTIWYGTEGRTVGVLTHDRDEDYEAGRKLIEAGDPLP</sequence>
<name>A0A9X3SDG2_9ACTN</name>
<evidence type="ECO:0000256" key="4">
    <source>
        <dbReference type="ARBA" id="ARBA00023002"/>
    </source>
</evidence>
<dbReference type="GO" id="GO:0005737">
    <property type="term" value="C:cytoplasm"/>
    <property type="evidence" value="ECO:0007669"/>
    <property type="project" value="TreeGrafter"/>
</dbReference>
<dbReference type="AlphaFoldDB" id="A0A9X3SDG2"/>
<organism evidence="6 7">
    <name type="scientific">Solirubrobacter phytolaccae</name>
    <dbReference type="NCBI Taxonomy" id="1404360"/>
    <lineage>
        <taxon>Bacteria</taxon>
        <taxon>Bacillati</taxon>
        <taxon>Actinomycetota</taxon>
        <taxon>Thermoleophilia</taxon>
        <taxon>Solirubrobacterales</taxon>
        <taxon>Solirubrobacteraceae</taxon>
        <taxon>Solirubrobacter</taxon>
    </lineage>
</organism>
<keyword evidence="4" id="KW-0560">Oxidoreductase</keyword>
<protein>
    <submittedName>
        <fullName evidence="6">FAD-dependent oxidoreductase</fullName>
    </submittedName>
</protein>
<dbReference type="Proteomes" id="UP001147653">
    <property type="component" value="Unassembled WGS sequence"/>
</dbReference>
<dbReference type="SUPFAM" id="SSF51905">
    <property type="entry name" value="FAD/NAD(P)-binding domain"/>
    <property type="match status" value="2"/>
</dbReference>
<dbReference type="Pfam" id="PF07992">
    <property type="entry name" value="Pyr_redox_2"/>
    <property type="match status" value="1"/>
</dbReference>
<dbReference type="PRINTS" id="PR00469">
    <property type="entry name" value="PNDRDTASEII"/>
</dbReference>
<dbReference type="GO" id="GO:0016651">
    <property type="term" value="F:oxidoreductase activity, acting on NAD(P)H"/>
    <property type="evidence" value="ECO:0007669"/>
    <property type="project" value="TreeGrafter"/>
</dbReference>
<dbReference type="Gene3D" id="3.30.390.30">
    <property type="match status" value="1"/>
</dbReference>
<comment type="caution">
    <text evidence="6">The sequence shown here is derived from an EMBL/GenBank/DDBJ whole genome shotgun (WGS) entry which is preliminary data.</text>
</comment>
<gene>
    <name evidence="6" type="ORF">OJ997_25220</name>
</gene>